<evidence type="ECO:0000313" key="2">
    <source>
        <dbReference type="Proteomes" id="UP000199439"/>
    </source>
</evidence>
<dbReference type="Proteomes" id="UP000199439">
    <property type="component" value="Unassembled WGS sequence"/>
</dbReference>
<dbReference type="OrthoDB" id="1202013at2"/>
<evidence type="ECO:0008006" key="3">
    <source>
        <dbReference type="Google" id="ProtNLM"/>
    </source>
</evidence>
<evidence type="ECO:0000313" key="1">
    <source>
        <dbReference type="EMBL" id="SFD07283.1"/>
    </source>
</evidence>
<sequence>MRTLLLLTFFLSLTSCYESPRNCKDYKTGTFRFDYIVDGVEKSANFKRTERYSINFYDGKTDSSEVKWINDCEFVLYKINPKSIAEKDPIHMKILTTTDSSYTFEYAKASFNEGEPQRKEKGTAIKIN</sequence>
<protein>
    <recommendedName>
        <fullName evidence="3">DNA topoisomerase IV</fullName>
    </recommendedName>
</protein>
<dbReference type="AlphaFoldDB" id="A0A1I1PJW4"/>
<dbReference type="PROSITE" id="PS51257">
    <property type="entry name" value="PROKAR_LIPOPROTEIN"/>
    <property type="match status" value="1"/>
</dbReference>
<reference evidence="2" key="1">
    <citation type="submission" date="2016-10" db="EMBL/GenBank/DDBJ databases">
        <authorList>
            <person name="Varghese N."/>
            <person name="Submissions S."/>
        </authorList>
    </citation>
    <scope>NUCLEOTIDE SEQUENCE [LARGE SCALE GENOMIC DNA]</scope>
    <source>
        <strain evidence="2">DSM 25730</strain>
    </source>
</reference>
<keyword evidence="2" id="KW-1185">Reference proteome</keyword>
<accession>A0A1I1PJW4</accession>
<name>A0A1I1PJW4_9FLAO</name>
<proteinExistence type="predicted"/>
<dbReference type="RefSeq" id="WP_092850731.1">
    <property type="nucleotide sequence ID" value="NZ_FOMI01000003.1"/>
</dbReference>
<dbReference type="STRING" id="870482.SAMN04487987_103368"/>
<organism evidence="1 2">
    <name type="scientific">Algibacter pectinivorans</name>
    <dbReference type="NCBI Taxonomy" id="870482"/>
    <lineage>
        <taxon>Bacteria</taxon>
        <taxon>Pseudomonadati</taxon>
        <taxon>Bacteroidota</taxon>
        <taxon>Flavobacteriia</taxon>
        <taxon>Flavobacteriales</taxon>
        <taxon>Flavobacteriaceae</taxon>
        <taxon>Algibacter</taxon>
    </lineage>
</organism>
<dbReference type="EMBL" id="FOMI01000003">
    <property type="protein sequence ID" value="SFD07283.1"/>
    <property type="molecule type" value="Genomic_DNA"/>
</dbReference>
<gene>
    <name evidence="1" type="ORF">SAMN04487987_103368</name>
</gene>